<dbReference type="InterPro" id="IPR051297">
    <property type="entry name" value="PalB/RIM13"/>
</dbReference>
<reference evidence="8" key="1">
    <citation type="submission" date="2016-09" db="EMBL/GenBank/DDBJ databases">
        <authorList>
            <person name="Hebert L."/>
            <person name="Moumen B."/>
        </authorList>
    </citation>
    <scope>NUCLEOTIDE SEQUENCE [LARGE SCALE GENOMIC DNA]</scope>
    <source>
        <strain evidence="8">OVI</strain>
    </source>
</reference>
<dbReference type="GO" id="GO:0004198">
    <property type="term" value="F:calcium-dependent cysteine-type endopeptidase activity"/>
    <property type="evidence" value="ECO:0007669"/>
    <property type="project" value="InterPro"/>
</dbReference>
<dbReference type="SUPFAM" id="SSF54001">
    <property type="entry name" value="Cysteine proteinases"/>
    <property type="match status" value="1"/>
</dbReference>
<dbReference type="PRINTS" id="PR00704">
    <property type="entry name" value="CALPAIN"/>
</dbReference>
<evidence type="ECO:0000256" key="1">
    <source>
        <dbReference type="ARBA" id="ARBA00022670"/>
    </source>
</evidence>
<comment type="caution">
    <text evidence="8">The sequence shown here is derived from an EMBL/GenBank/DDBJ whole genome shotgun (WGS) entry which is preliminary data.</text>
</comment>
<dbReference type="Proteomes" id="UP000195570">
    <property type="component" value="Unassembled WGS sequence"/>
</dbReference>
<dbReference type="EMBL" id="CZPT02001346">
    <property type="protein sequence ID" value="SCU70036.1"/>
    <property type="molecule type" value="Genomic_DNA"/>
</dbReference>
<organism evidence="8 9">
    <name type="scientific">Trypanosoma equiperdum</name>
    <dbReference type="NCBI Taxonomy" id="5694"/>
    <lineage>
        <taxon>Eukaryota</taxon>
        <taxon>Discoba</taxon>
        <taxon>Euglenozoa</taxon>
        <taxon>Kinetoplastea</taxon>
        <taxon>Metakinetoplastina</taxon>
        <taxon>Trypanosomatida</taxon>
        <taxon>Trypanosomatidae</taxon>
        <taxon>Trypanosoma</taxon>
    </lineage>
</organism>
<dbReference type="EC" id="3.4.22.-" evidence="8"/>
<dbReference type="InterPro" id="IPR001300">
    <property type="entry name" value="Peptidase_C2_calpain_cat"/>
</dbReference>
<evidence type="ECO:0000259" key="7">
    <source>
        <dbReference type="PROSITE" id="PS50203"/>
    </source>
</evidence>
<dbReference type="Pfam" id="PF01067">
    <property type="entry name" value="Calpain_III"/>
    <property type="match status" value="1"/>
</dbReference>
<dbReference type="Gene3D" id="3.90.70.10">
    <property type="entry name" value="Cysteine proteinases"/>
    <property type="match status" value="1"/>
</dbReference>
<dbReference type="SUPFAM" id="SSF116846">
    <property type="entry name" value="MIT domain"/>
    <property type="match status" value="1"/>
</dbReference>
<proteinExistence type="predicted"/>
<dbReference type="Gene3D" id="2.60.120.380">
    <property type="match status" value="1"/>
</dbReference>
<evidence type="ECO:0000313" key="9">
    <source>
        <dbReference type="Proteomes" id="UP000195570"/>
    </source>
</evidence>
<sequence length="1112" mass="123969">MNTIDAALVSIQNGLAQEKKGQLSEAHELLINGVRGLRKAVKELTLDSSRRLLLIEYDKDAMRHIQRISEVLKGSKKHVADTLLPAPSSTHSYVSSRPQTSEHRSGEDDDYLSFLNTDVGSPVHTSLFAQPPFHQVYKAPAKPTGTTGLSASPPRVHRSGEEPGSPAAQSPTQGTSDIVLKAIDVATALLQRRELKRAVDVLQHAYDVGVRTRIRPGNFERVEEHLVLLRREYYKHFKPRFLQDNPVLPEEMDVLRKSGITATIALPIWDDLKEGYGRENVFMPCEGHWNDTFTPELSSVQKSAGARYVCIGEARRGVEFCIIRAADPLNIKQTVVGDCSMVCSLIICALYQQRFPKAKIISNVIFPQDSDGVPVVNPKGKYCVKMLVNGITRLITVDDRFPANPQTGEMLCTYSRDKSELWVSIMEKAFVKVCGGSYDFPGSSSSSDLYKLSGWLPDSVDFTVKDFDRNLQWSRFFNRYADGSLLITVSTPPLSEAEERRLLLASEHAYAVLDMREMSGVRLVQLMNPWSRRAWSGKFSLNDKRPEVVKVLTQLQYGSPQADQGIFWITWDDLCTNFSRCSLSWNPYMLFKTPDGMSQRPTRLSCHSRFPYTTSMGQSPQFHIGVIDAPKPSRMHLVFSRHMTDPTAFGQQFDRDHPNVPYVSLKVYDVTRFPSIAQHLGARCSFGMCYCRRLAHGTELGVKIAPLSNPTYRNMAAYTLSFNCPAGTSDLLVVVSRLESAIKSEFSFSLTLHTEWPQVLLQESAQRCWGVYMHAIPRSSLRHCTVTHGKWVKGVSCGGRSFLQTFVYNPQYLLTLARASMVSVRLCVSDQNNDDSDKSVQVHLLQKRQDPGVGQVKWAARVGSTNECSLHLCAPLFAHGGVVVDTSLRSCFAPESVHYPVPQSHQLQSEQQLQQSQWTKKALSTSDGPLPPLPAGDYTIVVAQWEKGIPAAFELTVETTEPHQLREIVPEGVGWVETAVRGKLQGGITGVTRSIMLRTDSYITSNSKVSIVTTSAGVLTARLLLLMAPAEEKEENEASCISTNLTVFRLVDATSLQRVATSGPYRRCGVSLEPLKVDMNATYIIVVSSYTPSREEYVLRIYSNTPLKAEVL</sequence>
<feature type="region of interest" description="Disordered" evidence="6">
    <location>
        <begin position="138"/>
        <end position="175"/>
    </location>
</feature>
<dbReference type="InterPro" id="IPR022682">
    <property type="entry name" value="Calpain_domain_III"/>
</dbReference>
<evidence type="ECO:0000256" key="3">
    <source>
        <dbReference type="ARBA" id="ARBA00022807"/>
    </source>
</evidence>
<dbReference type="InterPro" id="IPR036181">
    <property type="entry name" value="MIT_dom_sf"/>
</dbReference>
<keyword evidence="9" id="KW-1185">Reference proteome</keyword>
<dbReference type="InterPro" id="IPR038765">
    <property type="entry name" value="Papain-like_cys_pep_sf"/>
</dbReference>
<evidence type="ECO:0000256" key="5">
    <source>
        <dbReference type="PROSITE-ProRule" id="PRU00239"/>
    </source>
</evidence>
<feature type="active site" evidence="4 5">
    <location>
        <position position="339"/>
    </location>
</feature>
<dbReference type="InterPro" id="IPR036213">
    <property type="entry name" value="Calpain_III_sf"/>
</dbReference>
<dbReference type="FunFam" id="3.90.70.10:FF:000219">
    <property type="entry name" value="CaLPain Related"/>
    <property type="match status" value="1"/>
</dbReference>
<dbReference type="GeneID" id="92375545"/>
<dbReference type="Pfam" id="PF00648">
    <property type="entry name" value="Peptidase_C2"/>
    <property type="match status" value="1"/>
</dbReference>
<accession>A0A1G4IDB9</accession>
<evidence type="ECO:0000313" key="8">
    <source>
        <dbReference type="EMBL" id="SCU70036.1"/>
    </source>
</evidence>
<keyword evidence="3 5" id="KW-0788">Thiol protease</keyword>
<dbReference type="PANTHER" id="PTHR46143">
    <property type="entry name" value="CALPAIN-7"/>
    <property type="match status" value="1"/>
</dbReference>
<feature type="compositionally biased region" description="Polar residues" evidence="6">
    <location>
        <begin position="87"/>
        <end position="99"/>
    </location>
</feature>
<feature type="active site" evidence="4 5">
    <location>
        <position position="508"/>
    </location>
</feature>
<dbReference type="AlphaFoldDB" id="A0A1G4IDB9"/>
<keyword evidence="1 5" id="KW-0645">Protease</keyword>
<evidence type="ECO:0000256" key="6">
    <source>
        <dbReference type="SAM" id="MobiDB-lite"/>
    </source>
</evidence>
<dbReference type="SMART" id="SM00230">
    <property type="entry name" value="CysPc"/>
    <property type="match status" value="1"/>
</dbReference>
<feature type="domain" description="Calpain catalytic" evidence="7">
    <location>
        <begin position="322"/>
        <end position="587"/>
    </location>
</feature>
<keyword evidence="2 5" id="KW-0378">Hydrolase</keyword>
<dbReference type="GO" id="GO:0006508">
    <property type="term" value="P:proteolysis"/>
    <property type="evidence" value="ECO:0007669"/>
    <property type="project" value="UniProtKB-KW"/>
</dbReference>
<dbReference type="SUPFAM" id="SSF49758">
    <property type="entry name" value="Calpain large subunit, middle domain (domain III)"/>
    <property type="match status" value="1"/>
</dbReference>
<dbReference type="RefSeq" id="XP_067080913.1">
    <property type="nucleotide sequence ID" value="XM_067224812.1"/>
</dbReference>
<feature type="region of interest" description="Disordered" evidence="6">
    <location>
        <begin position="85"/>
        <end position="111"/>
    </location>
</feature>
<dbReference type="InterPro" id="IPR022684">
    <property type="entry name" value="Calpain_cysteine_protease"/>
</dbReference>
<dbReference type="PANTHER" id="PTHR46143:SF1">
    <property type="entry name" value="CALPAIN-7"/>
    <property type="match status" value="1"/>
</dbReference>
<gene>
    <name evidence="8" type="ORF">TEOVI_000160500</name>
</gene>
<dbReference type="VEuPathDB" id="TriTrypDB:TEOVI_000160500"/>
<evidence type="ECO:0000256" key="2">
    <source>
        <dbReference type="ARBA" id="ARBA00022801"/>
    </source>
</evidence>
<dbReference type="PROSITE" id="PS50203">
    <property type="entry name" value="CALPAIN_CAT"/>
    <property type="match status" value="1"/>
</dbReference>
<name>A0A1G4IDB9_TRYEQ</name>
<feature type="active site" evidence="4 5">
    <location>
        <position position="528"/>
    </location>
</feature>
<protein>
    <submittedName>
        <fullName evidence="8">Calpain-like protein, putative</fullName>
        <ecNumber evidence="8">3.4.22.-</ecNumber>
    </submittedName>
</protein>
<evidence type="ECO:0000256" key="4">
    <source>
        <dbReference type="PIRSR" id="PIRSR622684-1"/>
    </source>
</evidence>